<accession>A0A4V1XBJ7</accession>
<keyword evidence="1" id="KW-0812">Transmembrane</keyword>
<dbReference type="Gene3D" id="2.60.40.2970">
    <property type="match status" value="1"/>
</dbReference>
<keyword evidence="3" id="KW-1185">Reference proteome</keyword>
<feature type="transmembrane region" description="Helical" evidence="1">
    <location>
        <begin position="12"/>
        <end position="29"/>
    </location>
</feature>
<gene>
    <name evidence="2" type="ORF">DL764_003140</name>
</gene>
<sequence length="221" mass="24108">MVVHRRSGSRLLRTIAPLLALCVVLAYWISHSQNHHYHYYTPSYFAPFFSATATMTDATSSLVVSARQTGASSPPKITFGVTNTSPRPVTVLAWESPLDPLALQLGRVAVTPSGDRQPLDFPTVQVRRRMPPGPDDLVTIEPGEKAENEVVLREALLPPERLGKRATVVCRGTWAAVWPGLRAADVGEQARAELGANNDAVKGSYESEPLEIEVEVEVEAE</sequence>
<organism evidence="2 3">
    <name type="scientific">Monosporascus ibericus</name>
    <dbReference type="NCBI Taxonomy" id="155417"/>
    <lineage>
        <taxon>Eukaryota</taxon>
        <taxon>Fungi</taxon>
        <taxon>Dikarya</taxon>
        <taxon>Ascomycota</taxon>
        <taxon>Pezizomycotina</taxon>
        <taxon>Sordariomycetes</taxon>
        <taxon>Xylariomycetidae</taxon>
        <taxon>Xylariales</taxon>
        <taxon>Xylariales incertae sedis</taxon>
        <taxon>Monosporascus</taxon>
    </lineage>
</organism>
<dbReference type="AlphaFoldDB" id="A0A4V1XBJ7"/>
<name>A0A4V1XBJ7_9PEZI</name>
<proteinExistence type="predicted"/>
<dbReference type="EMBL" id="QJNU01000128">
    <property type="protein sequence ID" value="RYP06489.1"/>
    <property type="molecule type" value="Genomic_DNA"/>
</dbReference>
<dbReference type="OrthoDB" id="4664297at2759"/>
<evidence type="ECO:0000256" key="1">
    <source>
        <dbReference type="SAM" id="Phobius"/>
    </source>
</evidence>
<dbReference type="Proteomes" id="UP000293360">
    <property type="component" value="Unassembled WGS sequence"/>
</dbReference>
<protein>
    <submittedName>
        <fullName evidence="2">Uncharacterized protein</fullName>
    </submittedName>
</protein>
<keyword evidence="1" id="KW-1133">Transmembrane helix</keyword>
<comment type="caution">
    <text evidence="2">The sequence shown here is derived from an EMBL/GenBank/DDBJ whole genome shotgun (WGS) entry which is preliminary data.</text>
</comment>
<reference evidence="2 3" key="1">
    <citation type="submission" date="2018-06" db="EMBL/GenBank/DDBJ databases">
        <title>Complete Genomes of Monosporascus.</title>
        <authorList>
            <person name="Robinson A.J."/>
            <person name="Natvig D.O."/>
        </authorList>
    </citation>
    <scope>NUCLEOTIDE SEQUENCE [LARGE SCALE GENOMIC DNA]</scope>
    <source>
        <strain evidence="2 3">CBS 110550</strain>
    </source>
</reference>
<evidence type="ECO:0000313" key="3">
    <source>
        <dbReference type="Proteomes" id="UP000293360"/>
    </source>
</evidence>
<evidence type="ECO:0000313" key="2">
    <source>
        <dbReference type="EMBL" id="RYP06489.1"/>
    </source>
</evidence>
<keyword evidence="1" id="KW-0472">Membrane</keyword>